<evidence type="ECO:0000313" key="3">
    <source>
        <dbReference type="Proteomes" id="UP000636004"/>
    </source>
</evidence>
<dbReference type="EMBL" id="BMWZ01000006">
    <property type="protein sequence ID" value="GGZ86765.1"/>
    <property type="molecule type" value="Genomic_DNA"/>
</dbReference>
<sequence>MKYFKFIIIPILILVGLSLACEPDDICPSTTSTTPRLIIDFYDASNSDNKKSVFDFRIEGVGNATYLDGLDLDGNEIAYDGLSNFDEALLPLKTDENTTQFVLIKEYEYIDETTPPNGNRDTITINYSRELVYVSRACGYKTIYKNVTLTIEPDDDNWLKSRQPINDNQSVENEFETHFNVTH</sequence>
<dbReference type="Proteomes" id="UP000636004">
    <property type="component" value="Unassembled WGS sequence"/>
</dbReference>
<protein>
    <submittedName>
        <fullName evidence="2">Uncharacterized protein</fullName>
    </submittedName>
</protein>
<evidence type="ECO:0000313" key="2">
    <source>
        <dbReference type="EMBL" id="GGZ86765.1"/>
    </source>
</evidence>
<accession>A0A918R488</accession>
<dbReference type="PROSITE" id="PS51257">
    <property type="entry name" value="PROKAR_LIPOPROTEIN"/>
    <property type="match status" value="1"/>
</dbReference>
<comment type="caution">
    <text evidence="2">The sequence shown here is derived from an EMBL/GenBank/DDBJ whole genome shotgun (WGS) entry which is preliminary data.</text>
</comment>
<proteinExistence type="predicted"/>
<feature type="signal peptide" evidence="1">
    <location>
        <begin position="1"/>
        <end position="20"/>
    </location>
</feature>
<dbReference type="RefSeq" id="WP_189361416.1">
    <property type="nucleotide sequence ID" value="NZ_BMWZ01000006.1"/>
</dbReference>
<dbReference type="Pfam" id="PF20050">
    <property type="entry name" value="DUF6452"/>
    <property type="match status" value="1"/>
</dbReference>
<dbReference type="AlphaFoldDB" id="A0A918R488"/>
<gene>
    <name evidence="2" type="ORF">GCM10007028_26080</name>
</gene>
<reference evidence="2" key="1">
    <citation type="journal article" date="2014" name="Int. J. Syst. Evol. Microbiol.">
        <title>Complete genome sequence of Corynebacterium casei LMG S-19264T (=DSM 44701T), isolated from a smear-ripened cheese.</title>
        <authorList>
            <consortium name="US DOE Joint Genome Institute (JGI-PGF)"/>
            <person name="Walter F."/>
            <person name="Albersmeier A."/>
            <person name="Kalinowski J."/>
            <person name="Ruckert C."/>
        </authorList>
    </citation>
    <scope>NUCLEOTIDE SEQUENCE</scope>
    <source>
        <strain evidence="2">KCTC 12710</strain>
    </source>
</reference>
<keyword evidence="3" id="KW-1185">Reference proteome</keyword>
<feature type="chain" id="PRO_5037932067" evidence="1">
    <location>
        <begin position="21"/>
        <end position="183"/>
    </location>
</feature>
<reference evidence="2" key="2">
    <citation type="submission" date="2020-09" db="EMBL/GenBank/DDBJ databases">
        <authorList>
            <person name="Sun Q."/>
            <person name="Kim S."/>
        </authorList>
    </citation>
    <scope>NUCLEOTIDE SEQUENCE</scope>
    <source>
        <strain evidence="2">KCTC 12710</strain>
    </source>
</reference>
<name>A0A918R488_9FLAO</name>
<evidence type="ECO:0000256" key="1">
    <source>
        <dbReference type="SAM" id="SignalP"/>
    </source>
</evidence>
<keyword evidence="1" id="KW-0732">Signal</keyword>
<organism evidence="2 3">
    <name type="scientific">Algibacter mikhailovii</name>
    <dbReference type="NCBI Taxonomy" id="425498"/>
    <lineage>
        <taxon>Bacteria</taxon>
        <taxon>Pseudomonadati</taxon>
        <taxon>Bacteroidota</taxon>
        <taxon>Flavobacteriia</taxon>
        <taxon>Flavobacteriales</taxon>
        <taxon>Flavobacteriaceae</taxon>
        <taxon>Algibacter</taxon>
    </lineage>
</organism>
<dbReference type="InterPro" id="IPR045607">
    <property type="entry name" value="DUF6452"/>
</dbReference>